<protein>
    <submittedName>
        <fullName evidence="1">Uncharacterized protein</fullName>
    </submittedName>
</protein>
<comment type="caution">
    <text evidence="1">The sequence shown here is derived from an EMBL/GenBank/DDBJ whole genome shotgun (WGS) entry which is preliminary data.</text>
</comment>
<organism evidence="1 2">
    <name type="scientific">Trichonephila clavipes</name>
    <name type="common">Golden silk orbweaver</name>
    <name type="synonym">Nephila clavipes</name>
    <dbReference type="NCBI Taxonomy" id="2585209"/>
    <lineage>
        <taxon>Eukaryota</taxon>
        <taxon>Metazoa</taxon>
        <taxon>Ecdysozoa</taxon>
        <taxon>Arthropoda</taxon>
        <taxon>Chelicerata</taxon>
        <taxon>Arachnida</taxon>
        <taxon>Araneae</taxon>
        <taxon>Araneomorphae</taxon>
        <taxon>Entelegynae</taxon>
        <taxon>Araneoidea</taxon>
        <taxon>Nephilidae</taxon>
        <taxon>Trichonephila</taxon>
    </lineage>
</organism>
<gene>
    <name evidence="1" type="ORF">TNCV_1016681</name>
</gene>
<proteinExistence type="predicted"/>
<dbReference type="EMBL" id="BMAU01021369">
    <property type="protein sequence ID" value="GFY24622.1"/>
    <property type="molecule type" value="Genomic_DNA"/>
</dbReference>
<evidence type="ECO:0000313" key="2">
    <source>
        <dbReference type="Proteomes" id="UP000887159"/>
    </source>
</evidence>
<dbReference type="Proteomes" id="UP000887159">
    <property type="component" value="Unassembled WGS sequence"/>
</dbReference>
<sequence length="87" mass="9423">MASGSYMTPIYSRSQTARGLLAMNLIILNHGQVTRTTSDLALSLLTTTPYQQEDVGTSIDIMCIAPTVGLQRYQARTQDTQASSSLP</sequence>
<evidence type="ECO:0000313" key="1">
    <source>
        <dbReference type="EMBL" id="GFY24622.1"/>
    </source>
</evidence>
<name>A0A8X6VXY2_TRICX</name>
<dbReference type="AlphaFoldDB" id="A0A8X6VXY2"/>
<accession>A0A8X6VXY2</accession>
<reference evidence="1" key="1">
    <citation type="submission" date="2020-08" db="EMBL/GenBank/DDBJ databases">
        <title>Multicomponent nature underlies the extraordinary mechanical properties of spider dragline silk.</title>
        <authorList>
            <person name="Kono N."/>
            <person name="Nakamura H."/>
            <person name="Mori M."/>
            <person name="Yoshida Y."/>
            <person name="Ohtoshi R."/>
            <person name="Malay A.D."/>
            <person name="Moran D.A.P."/>
            <person name="Tomita M."/>
            <person name="Numata K."/>
            <person name="Arakawa K."/>
        </authorList>
    </citation>
    <scope>NUCLEOTIDE SEQUENCE</scope>
</reference>
<keyword evidence="2" id="KW-1185">Reference proteome</keyword>